<evidence type="ECO:0000313" key="3">
    <source>
        <dbReference type="Proteomes" id="UP000001505"/>
    </source>
</evidence>
<reference evidence="2 3" key="1">
    <citation type="journal article" date="2010" name="PLoS ONE">
        <title>The Waddlia genome: a window into chlamydial biology.</title>
        <authorList>
            <person name="Bertelli C."/>
            <person name="Collyn F."/>
            <person name="Croxatto A."/>
            <person name="Ruckert C."/>
            <person name="Polkinghorne A."/>
            <person name="Kebbi-Beghdadi C."/>
            <person name="Goesmann A."/>
            <person name="Vaughan L."/>
            <person name="Greub G."/>
        </authorList>
    </citation>
    <scope>NUCLEOTIDE SEQUENCE [LARGE SCALE GENOMIC DNA]</scope>
    <source>
        <strain evidence="3">ATCC VR-1470 / WSU 86-1044</strain>
    </source>
</reference>
<evidence type="ECO:0000256" key="1">
    <source>
        <dbReference type="SAM" id="Phobius"/>
    </source>
</evidence>
<keyword evidence="1" id="KW-0472">Membrane</keyword>
<dbReference type="STRING" id="716544.wcw_1962"/>
<feature type="transmembrane region" description="Helical" evidence="1">
    <location>
        <begin position="25"/>
        <end position="46"/>
    </location>
</feature>
<keyword evidence="1" id="KW-0812">Transmembrane</keyword>
<sequence>MSDQENEIEQYGETGIYTKDKKIPVWLKLSYLLLPIWGVIWMFLYWNGAWGWVDRGHWNQLEKVANTQFPLQNANQPAEKNDTP</sequence>
<dbReference type="eggNOG" id="ENOG50330VZ">
    <property type="taxonomic scope" value="Bacteria"/>
</dbReference>
<dbReference type="KEGG" id="wch:wcw_1962"/>
<dbReference type="RefSeq" id="WP_013182988.1">
    <property type="nucleotide sequence ID" value="NC_014225.1"/>
</dbReference>
<keyword evidence="1" id="KW-1133">Transmembrane helix</keyword>
<dbReference type="OrthoDB" id="21640at2"/>
<gene>
    <name evidence="2" type="ordered locus">wcw_1962</name>
</gene>
<proteinExistence type="predicted"/>
<evidence type="ECO:0000313" key="2">
    <source>
        <dbReference type="EMBL" id="ADI39295.1"/>
    </source>
</evidence>
<dbReference type="Proteomes" id="UP000001505">
    <property type="component" value="Chromosome"/>
</dbReference>
<dbReference type="EMBL" id="CP001928">
    <property type="protein sequence ID" value="ADI39295.1"/>
    <property type="molecule type" value="Genomic_DNA"/>
</dbReference>
<name>D6YTA0_WADCW</name>
<dbReference type="HOGENOM" id="CLU_2526638_0_0_0"/>
<organism evidence="2 3">
    <name type="scientific">Waddlia chondrophila (strain ATCC VR-1470 / WSU 86-1044)</name>
    <dbReference type="NCBI Taxonomy" id="716544"/>
    <lineage>
        <taxon>Bacteria</taxon>
        <taxon>Pseudomonadati</taxon>
        <taxon>Chlamydiota</taxon>
        <taxon>Chlamydiia</taxon>
        <taxon>Parachlamydiales</taxon>
        <taxon>Waddliaceae</taxon>
        <taxon>Waddlia</taxon>
    </lineage>
</organism>
<protein>
    <submittedName>
        <fullName evidence="2">Uncharacterized protein</fullName>
    </submittedName>
</protein>
<accession>D6YTA0</accession>
<dbReference type="AlphaFoldDB" id="D6YTA0"/>
<keyword evidence="3" id="KW-1185">Reference proteome</keyword>